<dbReference type="Proteomes" id="UP000464318">
    <property type="component" value="Chromosome"/>
</dbReference>
<sequence length="84" mass="9331">MRKVFLMAFLGGTSLVFSQKVESVLSLEKSFSSVVSGGDSAAFSGMLSEKVRQRVYVSSTNHSGVSSYEIKRIVDETPRLWRNH</sequence>
<protein>
    <submittedName>
        <fullName evidence="1">Uncharacterized protein</fullName>
    </submittedName>
</protein>
<dbReference type="EMBL" id="CP029149">
    <property type="protein sequence ID" value="QHN64925.1"/>
    <property type="molecule type" value="Genomic_DNA"/>
</dbReference>
<reference evidence="1 2" key="1">
    <citation type="submission" date="2018-04" db="EMBL/GenBank/DDBJ databases">
        <title>Characteristic and Complete Genome Sequencing of A Novel Member of Infective Endocarditis Causative Bacteria: Bergeyella cardium QL-PH.</title>
        <authorList>
            <person name="Pan H."/>
            <person name="Sun E."/>
            <person name="Zhang Y."/>
        </authorList>
    </citation>
    <scope>NUCLEOTIDE SEQUENCE [LARGE SCALE GENOMIC DNA]</scope>
    <source>
        <strain evidence="1 2">HPQL</strain>
    </source>
</reference>
<dbReference type="RefSeq" id="WP_160223940.1">
    <property type="nucleotide sequence ID" value="NZ_CP029149.1"/>
</dbReference>
<evidence type="ECO:0000313" key="2">
    <source>
        <dbReference type="Proteomes" id="UP000464318"/>
    </source>
</evidence>
<accession>A0A6P1QTA8</accession>
<name>A0A6P1QTA8_9FLAO</name>
<proteinExistence type="predicted"/>
<gene>
    <name evidence="1" type="ORF">DBX24_02945</name>
</gene>
<dbReference type="KEGG" id="bcad:DBX24_02945"/>
<keyword evidence="2" id="KW-1185">Reference proteome</keyword>
<evidence type="ECO:0000313" key="1">
    <source>
        <dbReference type="EMBL" id="QHN64925.1"/>
    </source>
</evidence>
<dbReference type="AlphaFoldDB" id="A0A6P1QTA8"/>
<organism evidence="1 2">
    <name type="scientific">Bergeyella cardium</name>
    <dbReference type="NCBI Taxonomy" id="1585976"/>
    <lineage>
        <taxon>Bacteria</taxon>
        <taxon>Pseudomonadati</taxon>
        <taxon>Bacteroidota</taxon>
        <taxon>Flavobacteriia</taxon>
        <taxon>Flavobacteriales</taxon>
        <taxon>Weeksellaceae</taxon>
        <taxon>Bergeyella</taxon>
    </lineage>
</organism>